<name>A0ABV8LJW8_9ACTN</name>
<reference evidence="2" key="1">
    <citation type="journal article" date="2019" name="Int. J. Syst. Evol. Microbiol.">
        <title>The Global Catalogue of Microorganisms (GCM) 10K type strain sequencing project: providing services to taxonomists for standard genome sequencing and annotation.</title>
        <authorList>
            <consortium name="The Broad Institute Genomics Platform"/>
            <consortium name="The Broad Institute Genome Sequencing Center for Infectious Disease"/>
            <person name="Wu L."/>
            <person name="Ma J."/>
        </authorList>
    </citation>
    <scope>NUCLEOTIDE SEQUENCE [LARGE SCALE GENOMIC DNA]</scope>
    <source>
        <strain evidence="2">CGMCC 4.7289</strain>
    </source>
</reference>
<protein>
    <recommendedName>
        <fullName evidence="3">Triphosphoribosyl-dephospho-CoA synthase</fullName>
    </recommendedName>
</protein>
<gene>
    <name evidence="1" type="ORF">ACFOZ4_08275</name>
</gene>
<evidence type="ECO:0000313" key="2">
    <source>
        <dbReference type="Proteomes" id="UP001595816"/>
    </source>
</evidence>
<evidence type="ECO:0008006" key="3">
    <source>
        <dbReference type="Google" id="ProtNLM"/>
    </source>
</evidence>
<proteinExistence type="predicted"/>
<dbReference type="Proteomes" id="UP001595816">
    <property type="component" value="Unassembled WGS sequence"/>
</dbReference>
<organism evidence="1 2">
    <name type="scientific">Hamadaea flava</name>
    <dbReference type="NCBI Taxonomy" id="1742688"/>
    <lineage>
        <taxon>Bacteria</taxon>
        <taxon>Bacillati</taxon>
        <taxon>Actinomycetota</taxon>
        <taxon>Actinomycetes</taxon>
        <taxon>Micromonosporales</taxon>
        <taxon>Micromonosporaceae</taxon>
        <taxon>Hamadaea</taxon>
    </lineage>
</organism>
<dbReference type="EMBL" id="JBHSAY010000005">
    <property type="protein sequence ID" value="MFC4130599.1"/>
    <property type="molecule type" value="Genomic_DNA"/>
</dbReference>
<evidence type="ECO:0000313" key="1">
    <source>
        <dbReference type="EMBL" id="MFC4130599.1"/>
    </source>
</evidence>
<sequence length="361" mass="37926">MNPDVARRFPLIARPRPACTPLVQRVADLEHRAGLAREQHDVASATAVFNLAALLASDCGLPDLARTWCHRLAAVALANRTEPRHALEPIVNLARLRIRAGDGPTAWTLLETLYQAIATRTDTVIDGILIPAANLTEAPASHANACTWLWSVLLGTGAHALATAGRWDDASQRLAQHNGVGVRMLDGRQVAVIAHATAGRHREAHAVLSATRPGEAWENAVTAAMWMHIPNDGPDEAAIAALTAYHALGPAQPGLAVFQTRLGLTIVDALDANHPAREPIAAGLIRQGVNDGYAARELLGHPGCLSAASRQQADDLASLASRCGLGQGGVPGTLLACLYNALDVAEATIKRSGRGHAHGPA</sequence>
<comment type="caution">
    <text evidence="1">The sequence shown here is derived from an EMBL/GenBank/DDBJ whole genome shotgun (WGS) entry which is preliminary data.</text>
</comment>
<keyword evidence="2" id="KW-1185">Reference proteome</keyword>
<accession>A0ABV8LJW8</accession>
<dbReference type="RefSeq" id="WP_253757592.1">
    <property type="nucleotide sequence ID" value="NZ_JAMZDZ010000001.1"/>
</dbReference>